<evidence type="ECO:0000313" key="2">
    <source>
        <dbReference type="EMBL" id="QPH54588.1"/>
    </source>
</evidence>
<evidence type="ECO:0000256" key="1">
    <source>
        <dbReference type="SAM" id="SignalP"/>
    </source>
</evidence>
<organism evidence="2 3">
    <name type="scientific">Pontivivens ytuae</name>
    <dbReference type="NCBI Taxonomy" id="2789856"/>
    <lineage>
        <taxon>Bacteria</taxon>
        <taxon>Pseudomonadati</taxon>
        <taxon>Pseudomonadota</taxon>
        <taxon>Alphaproteobacteria</taxon>
        <taxon>Rhodobacterales</taxon>
        <taxon>Paracoccaceae</taxon>
        <taxon>Pontivivens</taxon>
    </lineage>
</organism>
<evidence type="ECO:0000313" key="3">
    <source>
        <dbReference type="Proteomes" id="UP000594800"/>
    </source>
</evidence>
<accession>A0A7S9QCU3</accession>
<dbReference type="Proteomes" id="UP000594800">
    <property type="component" value="Chromosome"/>
</dbReference>
<keyword evidence="3" id="KW-1185">Reference proteome</keyword>
<dbReference type="AlphaFoldDB" id="A0A7S9QCU3"/>
<dbReference type="EMBL" id="CP064942">
    <property type="protein sequence ID" value="QPH54588.1"/>
    <property type="molecule type" value="Genomic_DNA"/>
</dbReference>
<reference evidence="2 3" key="1">
    <citation type="submission" date="2020-11" db="EMBL/GenBank/DDBJ databases">
        <title>Description of Pontivivens ytuae sp. nov. isolated from deep sea sediment of Mariana Trench.</title>
        <authorList>
            <person name="Wang Z."/>
            <person name="Sun Q.-L."/>
            <person name="Xu X.-D."/>
            <person name="Tang Y.-Z."/>
            <person name="Zhang J."/>
        </authorList>
    </citation>
    <scope>NUCLEOTIDE SEQUENCE [LARGE SCALE GENOMIC DNA]</scope>
    <source>
        <strain evidence="2 3">MT2928</strain>
    </source>
</reference>
<keyword evidence="1" id="KW-0732">Signal</keyword>
<dbReference type="KEGG" id="poz:I0K15_02055"/>
<feature type="signal peptide" evidence="1">
    <location>
        <begin position="1"/>
        <end position="17"/>
    </location>
</feature>
<dbReference type="RefSeq" id="WP_196103797.1">
    <property type="nucleotide sequence ID" value="NZ_CP064942.1"/>
</dbReference>
<name>A0A7S9QCU3_9RHOB</name>
<gene>
    <name evidence="2" type="ORF">I0K15_02055</name>
</gene>
<protein>
    <submittedName>
        <fullName evidence="2">Uncharacterized protein</fullName>
    </submittedName>
</protein>
<sequence>MKHVLTALLLTATAAGAQDFAEGSEANSWGLIGEEKAFFEARVVDLACELTGDCPEDCGAGARQLGLVRAADDQLVMVLKNGQPVFSGAVVDLLPFCGMDVEVDGLLVNEEDWTGIATKFYQVQRIRELPDGEWTRANRFTTAWEEEFPDAAGEGPWFRRDPRINALIERDGYLGLGQEADAAFIEDWF</sequence>
<proteinExistence type="predicted"/>
<feature type="chain" id="PRO_5032431639" evidence="1">
    <location>
        <begin position="18"/>
        <end position="189"/>
    </location>
</feature>